<dbReference type="GO" id="GO:0033765">
    <property type="term" value="F:steroid dehydrogenase activity, acting on the CH-CH group of donors"/>
    <property type="evidence" value="ECO:0007669"/>
    <property type="project" value="UniProtKB-ARBA"/>
</dbReference>
<dbReference type="OrthoDB" id="9806724at2"/>
<dbReference type="Gene3D" id="3.50.50.60">
    <property type="entry name" value="FAD/NAD(P)-binding domain"/>
    <property type="match status" value="1"/>
</dbReference>
<evidence type="ECO:0000256" key="1">
    <source>
        <dbReference type="ARBA" id="ARBA00001917"/>
    </source>
</evidence>
<dbReference type="PANTHER" id="PTHR43400:SF7">
    <property type="entry name" value="FAD-DEPENDENT OXIDOREDUCTASE 2 FAD BINDING DOMAIN-CONTAINING PROTEIN"/>
    <property type="match status" value="1"/>
</dbReference>
<dbReference type="SMART" id="SM00900">
    <property type="entry name" value="FMN_bind"/>
    <property type="match status" value="1"/>
</dbReference>
<dbReference type="InterPro" id="IPR027477">
    <property type="entry name" value="Succ_DH/fumarate_Rdtase_cat_sf"/>
</dbReference>
<dbReference type="SUPFAM" id="SSF56425">
    <property type="entry name" value="Succinate dehydrogenase/fumarate reductase flavoprotein, catalytic domain"/>
    <property type="match status" value="1"/>
</dbReference>
<evidence type="ECO:0000259" key="10">
    <source>
        <dbReference type="SMART" id="SM00900"/>
    </source>
</evidence>
<keyword evidence="8" id="KW-0560">Oxidoreductase</keyword>
<dbReference type="Gene3D" id="3.90.1010.20">
    <property type="match status" value="1"/>
</dbReference>
<reference evidence="11 12" key="1">
    <citation type="submission" date="2015-01" db="EMBL/GenBank/DDBJ databases">
        <title>Comparative genomics of the lactic acid bacteria isolated from the honey bee gut.</title>
        <authorList>
            <person name="Ellegaard K.M."/>
            <person name="Tamarit D."/>
            <person name="Javelind E."/>
            <person name="Olofsson T."/>
            <person name="Andersson S.G."/>
            <person name="Vasquez A."/>
        </authorList>
    </citation>
    <scope>NUCLEOTIDE SEQUENCE [LARGE SCALE GENOMIC DNA]</scope>
    <source>
        <strain evidence="11 12">Hma8</strain>
    </source>
</reference>
<dbReference type="InterPro" id="IPR036188">
    <property type="entry name" value="FAD/NAD-bd_sf"/>
</dbReference>
<dbReference type="AlphaFoldDB" id="A0A0F4LHT8"/>
<comment type="catalytic activity">
    <reaction evidence="9">
        <text>dihydrourocanate + A = urocanate + AH2</text>
        <dbReference type="Rhea" id="RHEA:36059"/>
        <dbReference type="ChEBI" id="CHEBI:13193"/>
        <dbReference type="ChEBI" id="CHEBI:17499"/>
        <dbReference type="ChEBI" id="CHEBI:27247"/>
        <dbReference type="ChEBI" id="CHEBI:72991"/>
        <dbReference type="EC" id="1.3.99.33"/>
    </reaction>
</comment>
<feature type="domain" description="FMN-binding" evidence="10">
    <location>
        <begin position="526"/>
        <end position="601"/>
    </location>
</feature>
<dbReference type="GO" id="GO:0010181">
    <property type="term" value="F:FMN binding"/>
    <property type="evidence" value="ECO:0007669"/>
    <property type="project" value="InterPro"/>
</dbReference>
<keyword evidence="7" id="KW-0274">FAD</keyword>
<dbReference type="PATRIC" id="fig|1218507.3.peg.807"/>
<comment type="caution">
    <text evidence="11">The sequence shown here is derived from an EMBL/GenBank/DDBJ whole genome shotgun (WGS) entry which is preliminary data.</text>
</comment>
<evidence type="ECO:0000313" key="11">
    <source>
        <dbReference type="EMBL" id="KJY57111.1"/>
    </source>
</evidence>
<evidence type="ECO:0000256" key="9">
    <source>
        <dbReference type="ARBA" id="ARBA00049922"/>
    </source>
</evidence>
<proteinExistence type="inferred from homology"/>
<dbReference type="RefSeq" id="WP_046324599.1">
    <property type="nucleotide sequence ID" value="NZ_JBHTMT010000003.1"/>
</dbReference>
<evidence type="ECO:0000313" key="12">
    <source>
        <dbReference type="Proteomes" id="UP000033531"/>
    </source>
</evidence>
<evidence type="ECO:0000256" key="6">
    <source>
        <dbReference type="ARBA" id="ARBA00022630"/>
    </source>
</evidence>
<keyword evidence="6" id="KW-0285">Flavoprotein</keyword>
<accession>A0A0F4LHT8</accession>
<dbReference type="SUPFAM" id="SSF51905">
    <property type="entry name" value="FAD/NAD(P)-binding domain"/>
    <property type="match status" value="1"/>
</dbReference>
<gene>
    <name evidence="11" type="ORF">JF74_06380</name>
</gene>
<comment type="similarity">
    <text evidence="3">Belongs to the FAD-dependent oxidoreductase 2 family. FRD/SDH subfamily.</text>
</comment>
<dbReference type="InterPro" id="IPR003953">
    <property type="entry name" value="FAD-dep_OxRdtase_2_FAD-bd"/>
</dbReference>
<evidence type="ECO:0000256" key="3">
    <source>
        <dbReference type="ARBA" id="ARBA00008040"/>
    </source>
</evidence>
<dbReference type="InterPro" id="IPR007329">
    <property type="entry name" value="FMN-bd"/>
</dbReference>
<dbReference type="PANTHER" id="PTHR43400">
    <property type="entry name" value="FUMARATE REDUCTASE"/>
    <property type="match status" value="1"/>
</dbReference>
<protein>
    <recommendedName>
        <fullName evidence="5">Urocanate reductase</fullName>
        <ecNumber evidence="4">1.3.99.33</ecNumber>
    </recommendedName>
</protein>
<dbReference type="STRING" id="1218507.JF74_06380"/>
<dbReference type="EMBL" id="JXLI01000009">
    <property type="protein sequence ID" value="KJY57111.1"/>
    <property type="molecule type" value="Genomic_DNA"/>
</dbReference>
<comment type="cofactor">
    <cofactor evidence="1">
        <name>FMN</name>
        <dbReference type="ChEBI" id="CHEBI:58210"/>
    </cofactor>
</comment>
<dbReference type="Pfam" id="PF04205">
    <property type="entry name" value="FMN_bind"/>
    <property type="match status" value="1"/>
</dbReference>
<organism evidence="11 12">
    <name type="scientific">Lactobacillus melliventris</name>
    <dbReference type="NCBI Taxonomy" id="1218507"/>
    <lineage>
        <taxon>Bacteria</taxon>
        <taxon>Bacillati</taxon>
        <taxon>Bacillota</taxon>
        <taxon>Bacilli</taxon>
        <taxon>Lactobacillales</taxon>
        <taxon>Lactobacillaceae</taxon>
        <taxon>Lactobacillus</taxon>
    </lineage>
</organism>
<comment type="cofactor">
    <cofactor evidence="2">
        <name>FAD</name>
        <dbReference type="ChEBI" id="CHEBI:57692"/>
    </cofactor>
</comment>
<dbReference type="InterPro" id="IPR050315">
    <property type="entry name" value="FAD-oxidoreductase_2"/>
</dbReference>
<sequence>MFLKDNESWNATYDVVVIGFGGAGATAARFAADKGAKVLLVDSAPEGHEGGNTRYCGQIVEAGYDYEKLKKYYQKMTAPLDLDEQVLETFVKGMVNLPDYFEKYLGGKAFSVKNNPGNKNVAMLAYMSAEYPEFEGADTNDDLLVHDQIFDAALWKKLRQNVLDRSDMIDVLYSTPAKHLIQDTDKTIIGVQIKNKGKLFNVHAKNGVVLALGGFENNEQMVQDYLGETNLLPYGTLYNNGDGIKMAIEVGADLWHMNNYEPGGTVNLAAPKGQRAHNIMAWKALFAGSLITVGDDGTRYVAEDDPTRHGHRYNHGIWRIPLAQVHPHMIFDQNKYDELFSAENDEFQKEALNKVVKSETIADLAQEIKVDPAVLENTLNTYNFFVDRGVDYQCGRKPESMTKISLTGPFYSLAQQHTMLNTQGGPRRNKNAEVLDTDQKVLPHLYAAGELGHIGANQYNGGGDMADCLIFGKIAGENAAKIKDDQVVSGASVSENNADTAFPESDVKEESYSTAENQYIGKSSSGMGNEIVVRVTVDSDKRPSNIEVLKESESPDYGEKAIKEMKTEMLAKKTANVDAVSGASASSRAFKEAVESALKQA</sequence>
<dbReference type="Proteomes" id="UP000033531">
    <property type="component" value="Unassembled WGS sequence"/>
</dbReference>
<evidence type="ECO:0000256" key="8">
    <source>
        <dbReference type="ARBA" id="ARBA00023002"/>
    </source>
</evidence>
<evidence type="ECO:0000256" key="7">
    <source>
        <dbReference type="ARBA" id="ARBA00022827"/>
    </source>
</evidence>
<dbReference type="GO" id="GO:0016020">
    <property type="term" value="C:membrane"/>
    <property type="evidence" value="ECO:0007669"/>
    <property type="project" value="InterPro"/>
</dbReference>
<dbReference type="Gene3D" id="3.90.700.10">
    <property type="entry name" value="Succinate dehydrogenase/fumarate reductase flavoprotein, catalytic domain"/>
    <property type="match status" value="1"/>
</dbReference>
<dbReference type="Pfam" id="PF00890">
    <property type="entry name" value="FAD_binding_2"/>
    <property type="match status" value="1"/>
</dbReference>
<evidence type="ECO:0000256" key="2">
    <source>
        <dbReference type="ARBA" id="ARBA00001974"/>
    </source>
</evidence>
<dbReference type="EC" id="1.3.99.33" evidence="4"/>
<name>A0A0F4LHT8_9LACO</name>
<evidence type="ECO:0000256" key="5">
    <source>
        <dbReference type="ARBA" id="ARBA00015872"/>
    </source>
</evidence>
<evidence type="ECO:0000256" key="4">
    <source>
        <dbReference type="ARBA" id="ARBA00013137"/>
    </source>
</evidence>
<dbReference type="HOGENOM" id="CLU_011398_3_1_9"/>